<gene>
    <name evidence="1" type="ORF">SAMN06265376_10883</name>
</gene>
<proteinExistence type="predicted"/>
<dbReference type="EMBL" id="FZNY01000008">
    <property type="protein sequence ID" value="SNS21207.1"/>
    <property type="molecule type" value="Genomic_DNA"/>
</dbReference>
<name>A0A239CM44_9FLAO</name>
<evidence type="ECO:0000313" key="2">
    <source>
        <dbReference type="Proteomes" id="UP000198379"/>
    </source>
</evidence>
<keyword evidence="2" id="KW-1185">Reference proteome</keyword>
<protein>
    <submittedName>
        <fullName evidence="1">Uncharacterized protein</fullName>
    </submittedName>
</protein>
<dbReference type="Proteomes" id="UP000198379">
    <property type="component" value="Unassembled WGS sequence"/>
</dbReference>
<reference evidence="1 2" key="1">
    <citation type="submission" date="2017-06" db="EMBL/GenBank/DDBJ databases">
        <authorList>
            <person name="Kim H.J."/>
            <person name="Triplett B.A."/>
        </authorList>
    </citation>
    <scope>NUCLEOTIDE SEQUENCE [LARGE SCALE GENOMIC DNA]</scope>
    <source>
        <strain evidence="1 2">DSM 25597</strain>
    </source>
</reference>
<accession>A0A239CM44</accession>
<evidence type="ECO:0000313" key="1">
    <source>
        <dbReference type="EMBL" id="SNS21207.1"/>
    </source>
</evidence>
<dbReference type="AlphaFoldDB" id="A0A239CM44"/>
<sequence>MLEFIGHLLQILTSKTKIMNQEVKRPESLVAAVAPNEMKASPVVGTGEIDFKLTAEEYQGKLRLTSAATMVPYNMYIEVYQNGFPSNPDTDYVTGKPIKQHIEVLDTDLVWGTGYSCAIILKTNDSTYTYEYVCQLTT</sequence>
<organism evidence="1 2">
    <name type="scientific">Dokdonia pacifica</name>
    <dbReference type="NCBI Taxonomy" id="1627892"/>
    <lineage>
        <taxon>Bacteria</taxon>
        <taxon>Pseudomonadati</taxon>
        <taxon>Bacteroidota</taxon>
        <taxon>Flavobacteriia</taxon>
        <taxon>Flavobacteriales</taxon>
        <taxon>Flavobacteriaceae</taxon>
        <taxon>Dokdonia</taxon>
    </lineage>
</organism>